<dbReference type="InterPro" id="IPR036093">
    <property type="entry name" value="NAC_dom_sf"/>
</dbReference>
<keyword evidence="5" id="KW-0539">Nucleus</keyword>
<dbReference type="AlphaFoldDB" id="A0ABD0UI92"/>
<dbReference type="GO" id="GO:0005634">
    <property type="term" value="C:nucleus"/>
    <property type="evidence" value="ECO:0007669"/>
    <property type="project" value="UniProtKB-SubCell"/>
</dbReference>
<keyword evidence="8" id="KW-1185">Reference proteome</keyword>
<dbReference type="SUPFAM" id="SSF101941">
    <property type="entry name" value="NAC domain"/>
    <property type="match status" value="1"/>
</dbReference>
<evidence type="ECO:0000256" key="1">
    <source>
        <dbReference type="ARBA" id="ARBA00004123"/>
    </source>
</evidence>
<evidence type="ECO:0000259" key="6">
    <source>
        <dbReference type="PROSITE" id="PS51005"/>
    </source>
</evidence>
<proteinExistence type="predicted"/>
<evidence type="ECO:0000313" key="7">
    <source>
        <dbReference type="EMBL" id="KAL0912550.1"/>
    </source>
</evidence>
<keyword evidence="3" id="KW-0238">DNA-binding</keyword>
<dbReference type="FunFam" id="2.170.150.80:FF:000008">
    <property type="entry name" value="NAC domain-containing protein 72-like"/>
    <property type="match status" value="1"/>
</dbReference>
<keyword evidence="2" id="KW-0805">Transcription regulation</keyword>
<evidence type="ECO:0000256" key="2">
    <source>
        <dbReference type="ARBA" id="ARBA00023015"/>
    </source>
</evidence>
<comment type="subcellular location">
    <subcellularLocation>
        <location evidence="1">Nucleus</location>
    </subcellularLocation>
</comment>
<evidence type="ECO:0000256" key="5">
    <source>
        <dbReference type="ARBA" id="ARBA00023242"/>
    </source>
</evidence>
<accession>A0ABD0UI92</accession>
<dbReference type="PANTHER" id="PTHR31744:SF233">
    <property type="entry name" value="NAC DOMAIN-CONTAINING PROTEIN 72-LIKE"/>
    <property type="match status" value="1"/>
</dbReference>
<sequence>MWLVIKSQDHKFPTISRAKLKKKKKPLSFQRILSLSSKSSLTRRMGYELPPGFRFHPTDEELIVYYLRNQAMSQPCPAPIIPQLNIYKFDPWELPGKSELSEGEWYFFTPRDRKYPNGMRPNRATTSGYWKATGTDKAIHSRSRYVGVKKALVFYQGRPPKGCKTDWIMHEYRLHNDTQSPFKPNKSMILDEWVLCRIYQKRQTRRNTEEVACGMETPVQEESAMENEDYDKAPMFPRSCSLAHLLEADYSQLFGDSALGSIDDLFVGCSGDEGETPIEDAATIRIAGNHNVLFGNQILVDPIFQH</sequence>
<protein>
    <recommendedName>
        <fullName evidence="6">NAC domain-containing protein</fullName>
    </recommendedName>
</protein>
<dbReference type="Gene3D" id="2.170.150.80">
    <property type="entry name" value="NAC domain"/>
    <property type="match status" value="1"/>
</dbReference>
<evidence type="ECO:0000313" key="8">
    <source>
        <dbReference type="Proteomes" id="UP001552299"/>
    </source>
</evidence>
<organism evidence="7 8">
    <name type="scientific">Dendrobium thyrsiflorum</name>
    <name type="common">Pinecone-like raceme dendrobium</name>
    <name type="synonym">Orchid</name>
    <dbReference type="NCBI Taxonomy" id="117978"/>
    <lineage>
        <taxon>Eukaryota</taxon>
        <taxon>Viridiplantae</taxon>
        <taxon>Streptophyta</taxon>
        <taxon>Embryophyta</taxon>
        <taxon>Tracheophyta</taxon>
        <taxon>Spermatophyta</taxon>
        <taxon>Magnoliopsida</taxon>
        <taxon>Liliopsida</taxon>
        <taxon>Asparagales</taxon>
        <taxon>Orchidaceae</taxon>
        <taxon>Epidendroideae</taxon>
        <taxon>Malaxideae</taxon>
        <taxon>Dendrobiinae</taxon>
        <taxon>Dendrobium</taxon>
    </lineage>
</organism>
<comment type="caution">
    <text evidence="7">The sequence shown here is derived from an EMBL/GenBank/DDBJ whole genome shotgun (WGS) entry which is preliminary data.</text>
</comment>
<evidence type="ECO:0000256" key="4">
    <source>
        <dbReference type="ARBA" id="ARBA00023163"/>
    </source>
</evidence>
<feature type="domain" description="NAC" evidence="6">
    <location>
        <begin position="49"/>
        <end position="201"/>
    </location>
</feature>
<evidence type="ECO:0000256" key="3">
    <source>
        <dbReference type="ARBA" id="ARBA00023125"/>
    </source>
</evidence>
<dbReference type="Proteomes" id="UP001552299">
    <property type="component" value="Unassembled WGS sequence"/>
</dbReference>
<name>A0ABD0UI92_DENTH</name>
<dbReference type="GO" id="GO:0003677">
    <property type="term" value="F:DNA binding"/>
    <property type="evidence" value="ECO:0007669"/>
    <property type="project" value="UniProtKB-KW"/>
</dbReference>
<dbReference type="InterPro" id="IPR003441">
    <property type="entry name" value="NAC-dom"/>
</dbReference>
<keyword evidence="4" id="KW-0804">Transcription</keyword>
<gene>
    <name evidence="7" type="ORF">M5K25_018531</name>
</gene>
<dbReference type="PANTHER" id="PTHR31744">
    <property type="entry name" value="PROTEIN CUP-SHAPED COTYLEDON 2-RELATED"/>
    <property type="match status" value="1"/>
</dbReference>
<dbReference type="Pfam" id="PF02365">
    <property type="entry name" value="NAM"/>
    <property type="match status" value="1"/>
</dbReference>
<dbReference type="PROSITE" id="PS51005">
    <property type="entry name" value="NAC"/>
    <property type="match status" value="1"/>
</dbReference>
<reference evidence="7 8" key="1">
    <citation type="journal article" date="2024" name="Plant Biotechnol. J.">
        <title>Dendrobium thyrsiflorum genome and its molecular insights into genes involved in important horticultural traits.</title>
        <authorList>
            <person name="Chen B."/>
            <person name="Wang J.Y."/>
            <person name="Zheng P.J."/>
            <person name="Li K.L."/>
            <person name="Liang Y.M."/>
            <person name="Chen X.F."/>
            <person name="Zhang C."/>
            <person name="Zhao X."/>
            <person name="He X."/>
            <person name="Zhang G.Q."/>
            <person name="Liu Z.J."/>
            <person name="Xu Q."/>
        </authorList>
    </citation>
    <scope>NUCLEOTIDE SEQUENCE [LARGE SCALE GENOMIC DNA]</scope>
    <source>
        <strain evidence="7">GZMU011</strain>
    </source>
</reference>
<dbReference type="GO" id="GO:0006355">
    <property type="term" value="P:regulation of DNA-templated transcription"/>
    <property type="evidence" value="ECO:0007669"/>
    <property type="project" value="UniProtKB-ARBA"/>
</dbReference>
<dbReference type="EMBL" id="JANQDX010000014">
    <property type="protein sequence ID" value="KAL0912550.1"/>
    <property type="molecule type" value="Genomic_DNA"/>
</dbReference>